<name>A0A373FR24_COMTE</name>
<dbReference type="OrthoDB" id="7270370at2"/>
<proteinExistence type="predicted"/>
<gene>
    <name evidence="1" type="ORF">DZC30_02320</name>
</gene>
<protein>
    <submittedName>
        <fullName evidence="1">Uncharacterized protein</fullName>
    </submittedName>
</protein>
<dbReference type="EMBL" id="QURR01000002">
    <property type="protein sequence ID" value="RGE46631.1"/>
    <property type="molecule type" value="Genomic_DNA"/>
</dbReference>
<dbReference type="AlphaFoldDB" id="A0A373FR24"/>
<sequence length="175" mass="18820">MSPALAVGRAAVSAALAQLPSNLDSRSARAIILTIGLQESLFLHRRQLVGNPPRPTGPATSFWQAEVGGGMVRGVRLHPASAKLAAGLYALHNVQPTDMAIWSAIERNDVLAAGLARLLLYTDPRALPSLGDAESSWQLYLRTWRPGAYTRGTPAVQSELHAKFIESYRSVIAKV</sequence>
<dbReference type="Proteomes" id="UP000261948">
    <property type="component" value="Unassembled WGS sequence"/>
</dbReference>
<evidence type="ECO:0000313" key="1">
    <source>
        <dbReference type="EMBL" id="RGE46631.1"/>
    </source>
</evidence>
<evidence type="ECO:0000313" key="2">
    <source>
        <dbReference type="Proteomes" id="UP000261948"/>
    </source>
</evidence>
<reference evidence="1 2" key="1">
    <citation type="submission" date="2018-08" db="EMBL/GenBank/DDBJ databases">
        <title>Comamonas testosteroni strain SWCO2.</title>
        <authorList>
            <person name="Jiang N."/>
            <person name="Zhang X.Z."/>
        </authorList>
    </citation>
    <scope>NUCLEOTIDE SEQUENCE [LARGE SCALE GENOMIC DNA]</scope>
    <source>
        <strain evidence="1 2">SWCO2</strain>
    </source>
</reference>
<comment type="caution">
    <text evidence="1">The sequence shown here is derived from an EMBL/GenBank/DDBJ whole genome shotgun (WGS) entry which is preliminary data.</text>
</comment>
<accession>A0A373FR24</accession>
<organism evidence="1 2">
    <name type="scientific">Comamonas testosteroni</name>
    <name type="common">Pseudomonas testosteroni</name>
    <dbReference type="NCBI Taxonomy" id="285"/>
    <lineage>
        <taxon>Bacteria</taxon>
        <taxon>Pseudomonadati</taxon>
        <taxon>Pseudomonadota</taxon>
        <taxon>Betaproteobacteria</taxon>
        <taxon>Burkholderiales</taxon>
        <taxon>Comamonadaceae</taxon>
        <taxon>Comamonas</taxon>
    </lineage>
</organism>
<keyword evidence="2" id="KW-1185">Reference proteome</keyword>